<organism evidence="2 3">
    <name type="scientific">Saccharothrix yanglingensis</name>
    <dbReference type="NCBI Taxonomy" id="659496"/>
    <lineage>
        <taxon>Bacteria</taxon>
        <taxon>Bacillati</taxon>
        <taxon>Actinomycetota</taxon>
        <taxon>Actinomycetes</taxon>
        <taxon>Pseudonocardiales</taxon>
        <taxon>Pseudonocardiaceae</taxon>
        <taxon>Saccharothrix</taxon>
    </lineage>
</organism>
<evidence type="ECO:0008006" key="4">
    <source>
        <dbReference type="Google" id="ProtNLM"/>
    </source>
</evidence>
<proteinExistence type="predicted"/>
<dbReference type="InterPro" id="IPR025447">
    <property type="entry name" value="DUF4192"/>
</dbReference>
<sequence>MTNDLLPTPRIHDPGDLIAAVPHLLGFHPVDSLVLLALEGTSVAVTLRTDLPPPDRVRAVVDRLLAPLARCHRANAVAVVVGGGSGDPPEDLPQDQLVDELDDALHAVGVPLVLAVWTAATAAGEPWFDYHDAATRGTVPDPAATTLAATSAAEGFVTFASRAAMAELLTPDPPEVLARRARLLDRRATDPAPPTDAALQARHRDLVRAEVVRAATRKRPLTDEEVADLAHALSNPWVRDAGLAHCTGEHARGAENLWLELTRACPAPERAEPATLLAFSAYLRGLGTLAALALDRAEQAHPGHRLSGLLRAALDTALPPETLRRLADHAADPDPPPRAFPPTAPPSPPAGEAT</sequence>
<evidence type="ECO:0000313" key="2">
    <source>
        <dbReference type="EMBL" id="MDQ2585687.1"/>
    </source>
</evidence>
<dbReference type="EMBL" id="NSDM01000007">
    <property type="protein sequence ID" value="MDQ2585687.1"/>
    <property type="molecule type" value="Genomic_DNA"/>
</dbReference>
<dbReference type="Pfam" id="PF13830">
    <property type="entry name" value="DUF4192"/>
    <property type="match status" value="1"/>
</dbReference>
<keyword evidence="3" id="KW-1185">Reference proteome</keyword>
<gene>
    <name evidence="2" type="ORF">CKY47_17190</name>
</gene>
<dbReference type="RefSeq" id="WP_306746892.1">
    <property type="nucleotide sequence ID" value="NZ_NSDM01000007.1"/>
</dbReference>
<feature type="compositionally biased region" description="Pro residues" evidence="1">
    <location>
        <begin position="333"/>
        <end position="354"/>
    </location>
</feature>
<feature type="region of interest" description="Disordered" evidence="1">
    <location>
        <begin position="322"/>
        <end position="354"/>
    </location>
</feature>
<accession>A0ABU0X124</accession>
<dbReference type="Proteomes" id="UP001225605">
    <property type="component" value="Unassembled WGS sequence"/>
</dbReference>
<reference evidence="2 3" key="1">
    <citation type="submission" date="2017-06" db="EMBL/GenBank/DDBJ databases">
        <title>Cultured bacterium strain Saccharothrix yanglingensis Hhs.015.</title>
        <authorList>
            <person name="Xia Y."/>
        </authorList>
    </citation>
    <scope>NUCLEOTIDE SEQUENCE [LARGE SCALE GENOMIC DNA]</scope>
    <source>
        <strain evidence="2 3">Hhs.015</strain>
    </source>
</reference>
<evidence type="ECO:0000313" key="3">
    <source>
        <dbReference type="Proteomes" id="UP001225605"/>
    </source>
</evidence>
<protein>
    <recommendedName>
        <fullName evidence="4">DUF4192 domain-containing protein</fullName>
    </recommendedName>
</protein>
<comment type="caution">
    <text evidence="2">The sequence shown here is derived from an EMBL/GenBank/DDBJ whole genome shotgun (WGS) entry which is preliminary data.</text>
</comment>
<evidence type="ECO:0000256" key="1">
    <source>
        <dbReference type="SAM" id="MobiDB-lite"/>
    </source>
</evidence>
<name>A0ABU0X124_9PSEU</name>
<feature type="compositionally biased region" description="Basic and acidic residues" evidence="1">
    <location>
        <begin position="322"/>
        <end position="332"/>
    </location>
</feature>